<dbReference type="EMBL" id="JGDB01000016">
    <property type="protein sequence ID" value="EXY92454.1"/>
    <property type="molecule type" value="Genomic_DNA"/>
</dbReference>
<evidence type="ECO:0000313" key="2">
    <source>
        <dbReference type="Proteomes" id="UP000020773"/>
    </source>
</evidence>
<organism evidence="1 2">
    <name type="scientific">Bacteroides fragilis str. 3998T(B)3</name>
    <dbReference type="NCBI Taxonomy" id="1339316"/>
    <lineage>
        <taxon>Bacteria</taxon>
        <taxon>Pseudomonadati</taxon>
        <taxon>Bacteroidota</taxon>
        <taxon>Bacteroidia</taxon>
        <taxon>Bacteroidales</taxon>
        <taxon>Bacteroidaceae</taxon>
        <taxon>Bacteroides</taxon>
    </lineage>
</organism>
<dbReference type="Pfam" id="PF14055">
    <property type="entry name" value="NVEALA"/>
    <property type="match status" value="1"/>
</dbReference>
<gene>
    <name evidence="1" type="ORF">M125_0746</name>
</gene>
<dbReference type="AlphaFoldDB" id="A0A015U6J9"/>
<reference evidence="1 2" key="1">
    <citation type="submission" date="2014-02" db="EMBL/GenBank/DDBJ databases">
        <authorList>
            <person name="Sears C."/>
            <person name="Carroll K."/>
            <person name="Sack B.R."/>
            <person name="Qadri F."/>
            <person name="Myers L.L."/>
            <person name="Chung G.-T."/>
            <person name="Escheverria P."/>
            <person name="Fraser C.M."/>
            <person name="Sadzewicz L."/>
            <person name="Shefchek K.A."/>
            <person name="Tallon L."/>
            <person name="Das S.P."/>
            <person name="Daugherty S."/>
            <person name="Mongodin E.F."/>
        </authorList>
    </citation>
    <scope>NUCLEOTIDE SEQUENCE [LARGE SCALE GENOMIC DNA]</scope>
    <source>
        <strain evidence="2">3998T(B)3</strain>
    </source>
</reference>
<proteinExistence type="predicted"/>
<dbReference type="InterPro" id="IPR025905">
    <property type="entry name" value="NVEALA"/>
</dbReference>
<dbReference type="GeneID" id="99669970"/>
<protein>
    <submittedName>
        <fullName evidence="1">NVEALA family protein</fullName>
    </submittedName>
</protein>
<sequence>MKTRMKITIAFVAVMVLSFTGYNVYKTQKAIQLSDVAMANVEALADGEGTNAGYCYLEDTWSTKRGYKYFCDSKTDKNTIYPCPSSMESGWYDDNKQDRCTK</sequence>
<evidence type="ECO:0000313" key="1">
    <source>
        <dbReference type="EMBL" id="EXY92454.1"/>
    </source>
</evidence>
<accession>A0A015U6J9</accession>
<comment type="caution">
    <text evidence="1">The sequence shown here is derived from an EMBL/GenBank/DDBJ whole genome shotgun (WGS) entry which is preliminary data.</text>
</comment>
<name>A0A015U6J9_BACFG</name>
<dbReference type="PATRIC" id="fig|1339316.3.peg.734"/>
<dbReference type="Proteomes" id="UP000020773">
    <property type="component" value="Unassembled WGS sequence"/>
</dbReference>
<dbReference type="RefSeq" id="WP_010992033.1">
    <property type="nucleotide sequence ID" value="NZ_JGDB01000016.1"/>
</dbReference>